<dbReference type="PANTHER" id="PTHR12460:SF38">
    <property type="entry name" value="KINETOPLAST-ASSOCIATED PROTEIN-LIKE PROTEIN"/>
    <property type="match status" value="1"/>
</dbReference>
<dbReference type="EMBL" id="CP006569">
    <property type="protein sequence ID" value="AHF77200.1"/>
    <property type="molecule type" value="Genomic_DNA"/>
</dbReference>
<evidence type="ECO:0000313" key="2">
    <source>
        <dbReference type="EMBL" id="AHF77200.1"/>
    </source>
</evidence>
<dbReference type="KEGG" id="sod:Sant_2153"/>
<dbReference type="RefSeq" id="WP_025422330.1">
    <property type="nucleotide sequence ID" value="NZ_CP006569.1"/>
</dbReference>
<evidence type="ECO:0000256" key="1">
    <source>
        <dbReference type="SAM" id="MobiDB-lite"/>
    </source>
</evidence>
<sequence length="1344" mass="145264">MDTARCTANGESHGHVALAAETAIGPLTPSLVAQLSSVNPAVLAMTRRQDDSAPIPMAAATSIELTPRRGDVAGIAGGAEPPGGEEVMTPHNRLMALFLLEGDARPSRDPDIDPGGQPGRDKEEFTPRARLADLFEYYADPLHRQRLFTHLLGVALDIYLLDAFLTAMNHETFTINSLDSLLSLDALAKVDGGAWHGLPPAEKSAVDMLWRQCIKDELPIVYYAAMLGFGDVPVGHEEFATLFAGSLYVYQQKNADLPPTRQALSQTGEALLNVLVNETLEPQLLGYLGLPALFFAAKHTKPAPLNAQQAQNIDYKLEAVVLFKAFWRTRAAELYSASALLRRYAQSVVDCLPRTAPTAARVPRQAPRNARAMRQWEQEGNVVARPGGQWGASFADVRPRVDEQRPLNLADESANDNKMKRAAEVAEHFSAIDSLLLFDTLSRLTGYDAQQLCSDQAEIHVLEPFVSELGDYQSRHAYPPITLPAKAVSGGLPFATLKKSVELLAVCDSACAQKMDHFKHIYALKFQQDHYDIIRLDYDIASYLDYDLFDFHTDYVFFDEMRRREQLVLNINTPGDRSRLIKPAGDPTVPGLIDFLQKKHRNEIFASLYAADTAYGALDRETLKQILPLYASVNAMMAEQKEGNIDAMLACASAIPAVGRNALRAGWAAVTALKAHRASANPLGEHLPGAASASPLPGKELPPRYLTIRLGHNLLRLRDPVLNVLTSAGCANFAQANALLNTFARPAFGDQNPPAVRADETLSAVGAKHDDFKGEVPSYEVTLPLKVIDRQPNYLLVTLVDTVSGKGVGRQYAIVAHHPVPLTAASGPAAPIPAAAGTLAPAASIPAAGSTLAPAAPIPAAAGTLAPAASIPAAGSTLAPAASIPAAGSALAPAASIPAAGDTLAPAASIPAAGGALAPAASIPAAGSTLAPAPPVPAAGSVFAPAAPVQAEGSVFAPAPATKRQPVPDRFAASRTLYEGLHPPVTALMLQLEKATLRAAGRTLPPLTHPLTSFMPPPVFIDQRYDTRYLNFCNMVANYPGARQFYLHGLTQSRKSVPSGYDQLKATLPYFTHEVQLARRYAHDLLEEFPSGRALCLGGDGTSCRPIQRYLAQALRTNDRHILHQAGIRLGWHLAKINHYLNQYAHAIHFASRYPAVSSADNAHLALGFAHPADRARRCYIMVDNFITHHFRHVTRAPPHSAPEVRPADLTQATEAETGSPYELKENTGKTDQDGDEAMQDIQRRLEPVAHRYLDVFRNMQGDASITVEQFIECIKRDRMLRANLIMDDKSFVARIIADLAQARHNLLQQTGPRRVLAGERQAPPAASPTFLRLLYELVLTFDE</sequence>
<dbReference type="HOGENOM" id="CLU_258140_0_0_6"/>
<protein>
    <submittedName>
        <fullName evidence="2">Uncharacterized protein</fullName>
    </submittedName>
</protein>
<feature type="compositionally biased region" description="Basic and acidic residues" evidence="1">
    <location>
        <begin position="1223"/>
        <end position="1233"/>
    </location>
</feature>
<organism evidence="2 3">
    <name type="scientific">Sodalis praecaptivus</name>
    <dbReference type="NCBI Taxonomy" id="1239307"/>
    <lineage>
        <taxon>Bacteria</taxon>
        <taxon>Pseudomonadati</taxon>
        <taxon>Pseudomonadota</taxon>
        <taxon>Gammaproteobacteria</taxon>
        <taxon>Enterobacterales</taxon>
        <taxon>Bruguierivoracaceae</taxon>
        <taxon>Sodalis</taxon>
    </lineage>
</organism>
<keyword evidence="3" id="KW-1185">Reference proteome</keyword>
<proteinExistence type="predicted"/>
<dbReference type="OrthoDB" id="6510316at2"/>
<evidence type="ECO:0000313" key="3">
    <source>
        <dbReference type="Proteomes" id="UP000019028"/>
    </source>
</evidence>
<reference evidence="2 3" key="1">
    <citation type="journal article" date="2014" name="Genome Biol. Evol.">
        <title>Genome degeneration and adaptation in a nascent stage of symbiosis.</title>
        <authorList>
            <person name="Oakeson K.F."/>
            <person name="Gil R."/>
            <person name="Clayton A.L."/>
            <person name="Dunn D.M."/>
            <person name="von Niederhausern A.C."/>
            <person name="Hamil C."/>
            <person name="Aoyagi A."/>
            <person name="Duval B."/>
            <person name="Baca A."/>
            <person name="Silva F.J."/>
            <person name="Vallier A."/>
            <person name="Jackson D.G."/>
            <person name="Latorre A."/>
            <person name="Weiss R.B."/>
            <person name="Heddi A."/>
            <person name="Moya A."/>
            <person name="Dale C."/>
        </authorList>
    </citation>
    <scope>NUCLEOTIDE SEQUENCE [LARGE SCALE GENOMIC DNA]</scope>
    <source>
        <strain evidence="2 3">HS1</strain>
    </source>
</reference>
<dbReference type="PANTHER" id="PTHR12460">
    <property type="entry name" value="CYCLIN-DEPENDENT KINASE INHIBITOR-RELATED PROTEIN"/>
    <property type="match status" value="1"/>
</dbReference>
<accession>W0HYB6</accession>
<feature type="region of interest" description="Disordered" evidence="1">
    <location>
        <begin position="1213"/>
        <end position="1236"/>
    </location>
</feature>
<feature type="region of interest" description="Disordered" evidence="1">
    <location>
        <begin position="104"/>
        <end position="125"/>
    </location>
</feature>
<name>W0HYB6_9GAMM</name>
<dbReference type="PATRIC" id="fig|1239307.3.peg.2381"/>
<dbReference type="Proteomes" id="UP000019028">
    <property type="component" value="Chromosome"/>
</dbReference>
<gene>
    <name evidence="2" type="ORF">Sant_2153</name>
</gene>